<dbReference type="InterPro" id="IPR003965">
    <property type="entry name" value="Fatty_acid_synthase"/>
</dbReference>
<dbReference type="PRINTS" id="PR01483">
    <property type="entry name" value="FASYNTHASE"/>
</dbReference>
<evidence type="ECO:0000256" key="4">
    <source>
        <dbReference type="PROSITE-ProRule" id="PRU01363"/>
    </source>
</evidence>
<dbReference type="SUPFAM" id="SSF47336">
    <property type="entry name" value="ACP-like"/>
    <property type="match status" value="2"/>
</dbReference>
<dbReference type="InterPro" id="IPR014031">
    <property type="entry name" value="Ketoacyl_synth_C"/>
</dbReference>
<dbReference type="Gene3D" id="1.10.1200.10">
    <property type="entry name" value="ACP-like"/>
    <property type="match status" value="2"/>
</dbReference>
<dbReference type="InterPro" id="IPR016039">
    <property type="entry name" value="Thiolase-like"/>
</dbReference>
<evidence type="ECO:0000259" key="6">
    <source>
        <dbReference type="PROSITE" id="PS50075"/>
    </source>
</evidence>
<dbReference type="EMBL" id="JAPQKH010000003">
    <property type="protein sequence ID" value="KAJ5107060.1"/>
    <property type="molecule type" value="Genomic_DNA"/>
</dbReference>
<reference evidence="9" key="2">
    <citation type="journal article" date="2023" name="IMA Fungus">
        <title>Comparative genomic study of the Penicillium genus elucidates a diverse pangenome and 15 lateral gene transfer events.</title>
        <authorList>
            <person name="Petersen C."/>
            <person name="Sorensen T."/>
            <person name="Nielsen M.R."/>
            <person name="Sondergaard T.E."/>
            <person name="Sorensen J.L."/>
            <person name="Fitzpatrick D.A."/>
            <person name="Frisvad J.C."/>
            <person name="Nielsen K.L."/>
        </authorList>
    </citation>
    <scope>NUCLEOTIDE SEQUENCE</scope>
    <source>
        <strain evidence="9">IBT 30069</strain>
    </source>
</reference>
<dbReference type="NCBIfam" id="TIGR04532">
    <property type="entry name" value="PT_fungal_PKS"/>
    <property type="match status" value="1"/>
</dbReference>
<evidence type="ECO:0000259" key="8">
    <source>
        <dbReference type="PROSITE" id="PS52019"/>
    </source>
</evidence>
<dbReference type="InterPro" id="IPR001031">
    <property type="entry name" value="Thioesterase"/>
</dbReference>
<dbReference type="SUPFAM" id="SSF53474">
    <property type="entry name" value="alpha/beta-Hydrolases"/>
    <property type="match status" value="1"/>
</dbReference>
<dbReference type="PROSITE" id="PS52004">
    <property type="entry name" value="KS3_2"/>
    <property type="match status" value="1"/>
</dbReference>
<dbReference type="PROSITE" id="PS50075">
    <property type="entry name" value="CARRIER"/>
    <property type="match status" value="1"/>
</dbReference>
<feature type="domain" description="PKS/mFAS DH" evidence="8">
    <location>
        <begin position="1321"/>
        <end position="1626"/>
    </location>
</feature>
<dbReference type="CDD" id="cd00833">
    <property type="entry name" value="PKS"/>
    <property type="match status" value="1"/>
</dbReference>
<keyword evidence="1" id="KW-0596">Phosphopantetheine</keyword>
<feature type="compositionally biased region" description="Polar residues" evidence="5">
    <location>
        <begin position="1633"/>
        <end position="1648"/>
    </location>
</feature>
<sequence length="2155" mass="236880">MNQIPVFAGLGSDALFSERTLRTAAEDARTPEGQVLLRACHAIFIEEITSIIHSQRLPSELKLRDFPDPESLIRPQACYQRNSIIQHVSLYTIQLLRYLKYSKEKPGALLGAAGFCAGLLPSAAVVSSRNVIELLSRGQEFFYVALHLGIRVESYRQGMMAEEPYPQDLPWSLVIDGITPKRAQELLEENNKEPATSYIYLSAINSYNCVTLSGRGDHLQKFSQHNLPPQCKIRPTNIFSLYHNRHQLEGVRRDVLQDLRSNILSSPAPLNLIAPLFSNIDGRPIDSTHVATLEQFCEKLLDMMTLEPVDWVAVEDNILAATKQPTTTEDVSYQILNFGPGYGMSGARYTLPENLKIVAASFVESPPSPQGSSGLLSPDDIAIVGMGVDLPGASNADALWQNLVDGVNSCSEIPSSRFHVEDFFQKKDGRTLRTKYGNFLENPFMFDNELFGISRREAHSMDPQQRIMLQTAYRALEDAGYVPDSTPSFSRETFGCFIGNATLDYTDNLRDGVDVYYSPGTLRAFQSGRISYIFKWSGPSITLDTACSSSMVALHQATRAIQAGDCRSALVGGVNVISSPDMYLGLDRAHFLSPTGQCKPFDDSADGYCRSEGCAAFVVKKLGDAISEGDRILGVIRGIEINQSGHAHSITHPHAPTQESLFQTLLKKTQIHPHQVRCPNEELYRRESLSSSHRASASLLQTHLLTCFQITAVETHGTGTQAGDPNELISIRGAFCNDRDPGNIIHFTSIKANIGHCEAASGGAALAKLLLMMRHGKIPPQISLKTLNHKIKDLGTDGSVIDRDGAIWDQPLRHPRLALLNNFGAAGSNGALILQEYPSVKAPSQSDRQGEAHSYMIGLSAKSNTSLLAYKDAFISYLEDSSTRASLRDIAYTSTARRQVFDHRIAVTGCTPQEIVDGLRNADTHNVRESASPQPHAVFAFSGQGSQYLGMGRELLTAYPEFEKVVLECERWLLSNGYPGCLDIIAYNDDQEHQDLSSSLLQQSLQTAVFVLEVALARMLMSLGLMPSIVLGHSLGEYAALVIADVIDFTSGLKLVACRAKLMMELCQLEATSMLAVNLSAETVRQHIENSPKIQDLSISCDNSPTDCVVGGPIDQLQSLKAGLGIMKARSKMLDVPMAYHTSAMEPILEQLTEVAKTIEISSPSIPVLSNVFGRLIQAGENAFTFEYFSMHCRQTVAFNAGIDELSRCVTGCEISRWIEIGPHPSLLPMVSTRLDKSTTDLVPSLRKGTAASASVAKLLSHFYQTTTTLNWRKAFDERVTLAAIPVMPFAEQEFGIHYPHESLNRDLARLDGDVDCETSHAFLSRIIQRPTETNREAIFETNITVFKDYIVGHLVCEQALCPASVYHELALAASKWIYLDQGEDREIIRKLSNVLYSAPLLYSEDSSAVLRVCIAPSSDRNADYSFTVGSYNAGSDPQQQTIHCQGQLKTYTTAHARKYAKLVPLMERQKERFLRTDQWNTQVFLRKAMYDKVFTRVVDYSELYQMVQSIRIIGDEALAICRFPNSQDETSAASTILMDVLLHVAGFVANLNIENDEVCICKEVKSATMIREFPFSDSTFEVYCSNLDIAASNLVIADAHAVDSKGVIAVFKGMAFQRVKLTRMAQALRLTATRSKNSHQSAPTQKANLVAPKPSAPEVKPPRASFDTQPAIREIIASTCNLDSSNLAAGTSLEAIGFDSLMSIELASNLSSKLQISIDISALEECRTVEDIEQLCNDEGQSGLTPLSEADTIDYITMPVTPATPATPATSAMPADKLFVASIIAETCGAHITSIKSDVELEALGIDSLMMIELEARLQSPSSAKKLTSLELSECRTVRDIEKLATIDDVKPVQLEVDFSSQLSRRIRVQIQSPLPEPEKKEVPASIKMKIATMLRLQEQPEIVHIVQDNASKKAPLFLIHDGSGICVQYHRLRSPNRSIYAIHDPKFLESECWSGIPAMAQAYAHFIAKTTSGPYMLGGWSFGGVVAFEAARVLMAEGHAVTGVVLIDSPPPINHKPLSDNIIDAVTKGDKNRGGLVGETIRNLVKQSFTSCASMLGAFEPENVSSARRPIPHAFLLRSRDGFHLKTGIENAWLQDRSAPRTSIEGWEILTKTKMPYMDIPGDHFQVFDVANIQAVSKAIAHACSELTNASTH</sequence>
<evidence type="ECO:0000313" key="10">
    <source>
        <dbReference type="Proteomes" id="UP001149165"/>
    </source>
</evidence>
<feature type="domain" description="Ketosynthase family 3 (KS3)" evidence="7">
    <location>
        <begin position="378"/>
        <end position="836"/>
    </location>
</feature>
<dbReference type="InterPro" id="IPR016035">
    <property type="entry name" value="Acyl_Trfase/lysoPLipase"/>
</dbReference>
<dbReference type="InterPro" id="IPR014043">
    <property type="entry name" value="Acyl_transferase_dom"/>
</dbReference>
<dbReference type="Pfam" id="PF00975">
    <property type="entry name" value="Thioesterase"/>
    <property type="match status" value="1"/>
</dbReference>
<dbReference type="InterPro" id="IPR049900">
    <property type="entry name" value="PKS_mFAS_DH"/>
</dbReference>
<feature type="domain" description="Carrier" evidence="6">
    <location>
        <begin position="1664"/>
        <end position="1741"/>
    </location>
</feature>
<dbReference type="Pfam" id="PF00550">
    <property type="entry name" value="PP-binding"/>
    <property type="match status" value="2"/>
</dbReference>
<evidence type="ECO:0000256" key="1">
    <source>
        <dbReference type="ARBA" id="ARBA00022450"/>
    </source>
</evidence>
<reference evidence="9" key="1">
    <citation type="submission" date="2022-11" db="EMBL/GenBank/DDBJ databases">
        <authorList>
            <person name="Petersen C."/>
        </authorList>
    </citation>
    <scope>NUCLEOTIDE SEQUENCE</scope>
    <source>
        <strain evidence="9">IBT 30069</strain>
    </source>
</reference>
<dbReference type="GO" id="GO:0004315">
    <property type="term" value="F:3-oxoacyl-[acyl-carrier-protein] synthase activity"/>
    <property type="evidence" value="ECO:0007669"/>
    <property type="project" value="InterPro"/>
</dbReference>
<dbReference type="InterPro" id="IPR020841">
    <property type="entry name" value="PKS_Beta-ketoAc_synthase_dom"/>
</dbReference>
<comment type="caution">
    <text evidence="9">The sequence shown here is derived from an EMBL/GenBank/DDBJ whole genome shotgun (WGS) entry which is preliminary data.</text>
</comment>
<dbReference type="PROSITE" id="PS52019">
    <property type="entry name" value="PKS_MFAS_DH"/>
    <property type="match status" value="1"/>
</dbReference>
<dbReference type="PANTHER" id="PTHR43775:SF37">
    <property type="entry name" value="SI:DKEY-61P9.11"/>
    <property type="match status" value="1"/>
</dbReference>
<dbReference type="InterPro" id="IPR009081">
    <property type="entry name" value="PP-bd_ACP"/>
</dbReference>
<proteinExistence type="predicted"/>
<dbReference type="Gene3D" id="3.40.47.10">
    <property type="match status" value="1"/>
</dbReference>
<evidence type="ECO:0000256" key="5">
    <source>
        <dbReference type="SAM" id="MobiDB-lite"/>
    </source>
</evidence>
<dbReference type="GO" id="GO:0005835">
    <property type="term" value="C:fatty acid synthase complex"/>
    <property type="evidence" value="ECO:0007669"/>
    <property type="project" value="InterPro"/>
</dbReference>
<gene>
    <name evidence="9" type="ORF">N7456_003735</name>
</gene>
<dbReference type="InterPro" id="IPR006162">
    <property type="entry name" value="Ppantetheine_attach_site"/>
</dbReference>
<evidence type="ECO:0000256" key="2">
    <source>
        <dbReference type="ARBA" id="ARBA00022553"/>
    </source>
</evidence>
<evidence type="ECO:0000259" key="7">
    <source>
        <dbReference type="PROSITE" id="PS52004"/>
    </source>
</evidence>
<dbReference type="GO" id="GO:0044550">
    <property type="term" value="P:secondary metabolite biosynthetic process"/>
    <property type="evidence" value="ECO:0007669"/>
    <property type="project" value="UniProtKB-ARBA"/>
</dbReference>
<evidence type="ECO:0000256" key="3">
    <source>
        <dbReference type="ARBA" id="ARBA00022679"/>
    </source>
</evidence>
<dbReference type="Pfam" id="PF00109">
    <property type="entry name" value="ketoacyl-synt"/>
    <property type="match status" value="1"/>
</dbReference>
<dbReference type="GO" id="GO:0006633">
    <property type="term" value="P:fatty acid biosynthetic process"/>
    <property type="evidence" value="ECO:0007669"/>
    <property type="project" value="InterPro"/>
</dbReference>
<dbReference type="SMART" id="SM00827">
    <property type="entry name" value="PKS_AT"/>
    <property type="match status" value="1"/>
</dbReference>
<dbReference type="GO" id="GO:0017000">
    <property type="term" value="P:antibiotic biosynthetic process"/>
    <property type="evidence" value="ECO:0007669"/>
    <property type="project" value="UniProtKB-ARBA"/>
</dbReference>
<dbReference type="InterPro" id="IPR014030">
    <property type="entry name" value="Ketoacyl_synth_N"/>
</dbReference>
<keyword evidence="2" id="KW-0597">Phosphoprotein</keyword>
<feature type="region of interest" description="C-terminal hotdog fold" evidence="4">
    <location>
        <begin position="1482"/>
        <end position="1626"/>
    </location>
</feature>
<dbReference type="SMART" id="SM00824">
    <property type="entry name" value="PKS_TE"/>
    <property type="match status" value="1"/>
</dbReference>
<dbReference type="PROSITE" id="PS00606">
    <property type="entry name" value="KS3_1"/>
    <property type="match status" value="1"/>
</dbReference>
<feature type="active site" description="Proton donor; for dehydratase activity" evidence="4">
    <location>
        <position position="1540"/>
    </location>
</feature>
<feature type="region of interest" description="Disordered" evidence="5">
    <location>
        <begin position="1633"/>
        <end position="1665"/>
    </location>
</feature>
<dbReference type="InterPro" id="IPR042104">
    <property type="entry name" value="PKS_dehydratase_sf"/>
</dbReference>
<dbReference type="Gene3D" id="3.10.129.110">
    <property type="entry name" value="Polyketide synthase dehydratase"/>
    <property type="match status" value="1"/>
</dbReference>
<dbReference type="PROSITE" id="PS00012">
    <property type="entry name" value="PHOSPHOPANTETHEINE"/>
    <property type="match status" value="1"/>
</dbReference>
<dbReference type="Pfam" id="PF00698">
    <property type="entry name" value="Acyl_transf_1"/>
    <property type="match status" value="1"/>
</dbReference>
<dbReference type="InterPro" id="IPR029058">
    <property type="entry name" value="AB_hydrolase_fold"/>
</dbReference>
<dbReference type="SUPFAM" id="SSF53901">
    <property type="entry name" value="Thiolase-like"/>
    <property type="match status" value="1"/>
</dbReference>
<dbReference type="OrthoDB" id="329835at2759"/>
<dbReference type="InterPro" id="IPR001227">
    <property type="entry name" value="Ac_transferase_dom_sf"/>
</dbReference>
<accession>A0A9W9FW15</accession>
<dbReference type="InterPro" id="IPR036736">
    <property type="entry name" value="ACP-like_sf"/>
</dbReference>
<dbReference type="Gene3D" id="3.30.70.3290">
    <property type="match status" value="1"/>
</dbReference>
<dbReference type="GO" id="GO:0004312">
    <property type="term" value="F:fatty acid synthase activity"/>
    <property type="evidence" value="ECO:0007669"/>
    <property type="project" value="InterPro"/>
</dbReference>
<keyword evidence="3" id="KW-0808">Transferase</keyword>
<feature type="active site" description="Proton acceptor; for dehydratase activity" evidence="4">
    <location>
        <position position="1354"/>
    </location>
</feature>
<dbReference type="Pfam" id="PF02801">
    <property type="entry name" value="Ketoacyl-synt_C"/>
    <property type="match status" value="1"/>
</dbReference>
<dbReference type="InterPro" id="IPR030918">
    <property type="entry name" value="PT_fungal_PKS"/>
</dbReference>
<dbReference type="InterPro" id="IPR018201">
    <property type="entry name" value="Ketoacyl_synth_AS"/>
</dbReference>
<dbReference type="Gene3D" id="3.40.366.10">
    <property type="entry name" value="Malonyl-Coenzyme A Acyl Carrier Protein, domain 2"/>
    <property type="match status" value="3"/>
</dbReference>
<organism evidence="9 10">
    <name type="scientific">Penicillium angulare</name>
    <dbReference type="NCBI Taxonomy" id="116970"/>
    <lineage>
        <taxon>Eukaryota</taxon>
        <taxon>Fungi</taxon>
        <taxon>Dikarya</taxon>
        <taxon>Ascomycota</taxon>
        <taxon>Pezizomycotina</taxon>
        <taxon>Eurotiomycetes</taxon>
        <taxon>Eurotiomycetidae</taxon>
        <taxon>Eurotiales</taxon>
        <taxon>Aspergillaceae</taxon>
        <taxon>Penicillium</taxon>
    </lineage>
</organism>
<feature type="region of interest" description="N-terminal hotdog fold" evidence="4">
    <location>
        <begin position="1321"/>
        <end position="1456"/>
    </location>
</feature>
<dbReference type="SMART" id="SM00825">
    <property type="entry name" value="PKS_KS"/>
    <property type="match status" value="1"/>
</dbReference>
<dbReference type="InterPro" id="IPR020802">
    <property type="entry name" value="TesA-like"/>
</dbReference>
<dbReference type="Pfam" id="PF21089">
    <property type="entry name" value="PKS_DH_N"/>
    <property type="match status" value="1"/>
</dbReference>
<protein>
    <submittedName>
        <fullName evidence="9">Type I iterative polyketide synthase</fullName>
    </submittedName>
</protein>
<evidence type="ECO:0000313" key="9">
    <source>
        <dbReference type="EMBL" id="KAJ5107060.1"/>
    </source>
</evidence>
<dbReference type="Pfam" id="PF22621">
    <property type="entry name" value="CurL-like_PKS_C"/>
    <property type="match status" value="1"/>
</dbReference>
<dbReference type="InterPro" id="IPR016036">
    <property type="entry name" value="Malonyl_transacylase_ACP-bd"/>
</dbReference>
<dbReference type="Proteomes" id="UP001149165">
    <property type="component" value="Unassembled WGS sequence"/>
</dbReference>
<dbReference type="Gene3D" id="3.40.50.1820">
    <property type="entry name" value="alpha/beta hydrolase"/>
    <property type="match status" value="1"/>
</dbReference>
<dbReference type="InterPro" id="IPR050091">
    <property type="entry name" value="PKS_NRPS_Biosynth_Enz"/>
</dbReference>
<dbReference type="InterPro" id="IPR049552">
    <property type="entry name" value="PKS_DH_N"/>
</dbReference>
<dbReference type="Pfam" id="PF16073">
    <property type="entry name" value="SAT"/>
    <property type="match status" value="1"/>
</dbReference>
<dbReference type="SUPFAM" id="SSF55048">
    <property type="entry name" value="Probable ACP-binding domain of malonyl-CoA ACP transacylase"/>
    <property type="match status" value="1"/>
</dbReference>
<keyword evidence="10" id="KW-1185">Reference proteome</keyword>
<dbReference type="InterPro" id="IPR032088">
    <property type="entry name" value="SAT"/>
</dbReference>
<name>A0A9W9FW15_9EURO</name>
<dbReference type="PANTHER" id="PTHR43775">
    <property type="entry name" value="FATTY ACID SYNTHASE"/>
    <property type="match status" value="1"/>
</dbReference>
<dbReference type="Gene3D" id="3.30.70.250">
    <property type="entry name" value="Malonyl-CoA ACP transacylase, ACP-binding"/>
    <property type="match status" value="1"/>
</dbReference>
<dbReference type="SUPFAM" id="SSF52151">
    <property type="entry name" value="FabD/lysophospholipase-like"/>
    <property type="match status" value="1"/>
</dbReference>